<proteinExistence type="predicted"/>
<evidence type="ECO:0000313" key="2">
    <source>
        <dbReference type="EnsemblPlants" id="AES67295"/>
    </source>
</evidence>
<dbReference type="PaxDb" id="3880-AES67295"/>
<reference evidence="1 3" key="1">
    <citation type="journal article" date="2011" name="Nature">
        <title>The Medicago genome provides insight into the evolution of rhizobial symbioses.</title>
        <authorList>
            <person name="Young N.D."/>
            <person name="Debelle F."/>
            <person name="Oldroyd G.E."/>
            <person name="Geurts R."/>
            <person name="Cannon S.B."/>
            <person name="Udvardi M.K."/>
            <person name="Benedito V.A."/>
            <person name="Mayer K.F."/>
            <person name="Gouzy J."/>
            <person name="Schoof H."/>
            <person name="Van de Peer Y."/>
            <person name="Proost S."/>
            <person name="Cook D.R."/>
            <person name="Meyers B.C."/>
            <person name="Spannagl M."/>
            <person name="Cheung F."/>
            <person name="De Mita S."/>
            <person name="Krishnakumar V."/>
            <person name="Gundlach H."/>
            <person name="Zhou S."/>
            <person name="Mudge J."/>
            <person name="Bharti A.K."/>
            <person name="Murray J.D."/>
            <person name="Naoumkina M.A."/>
            <person name="Rosen B."/>
            <person name="Silverstein K.A."/>
            <person name="Tang H."/>
            <person name="Rombauts S."/>
            <person name="Zhao P.X."/>
            <person name="Zhou P."/>
            <person name="Barbe V."/>
            <person name="Bardou P."/>
            <person name="Bechner M."/>
            <person name="Bellec A."/>
            <person name="Berger A."/>
            <person name="Berges H."/>
            <person name="Bidwell S."/>
            <person name="Bisseling T."/>
            <person name="Choisne N."/>
            <person name="Couloux A."/>
            <person name="Denny R."/>
            <person name="Deshpande S."/>
            <person name="Dai X."/>
            <person name="Doyle J.J."/>
            <person name="Dudez A.M."/>
            <person name="Farmer A.D."/>
            <person name="Fouteau S."/>
            <person name="Franken C."/>
            <person name="Gibelin C."/>
            <person name="Gish J."/>
            <person name="Goldstein S."/>
            <person name="Gonzalez A.J."/>
            <person name="Green P.J."/>
            <person name="Hallab A."/>
            <person name="Hartog M."/>
            <person name="Hua A."/>
            <person name="Humphray S.J."/>
            <person name="Jeong D.H."/>
            <person name="Jing Y."/>
            <person name="Jocker A."/>
            <person name="Kenton S.M."/>
            <person name="Kim D.J."/>
            <person name="Klee K."/>
            <person name="Lai H."/>
            <person name="Lang C."/>
            <person name="Lin S."/>
            <person name="Macmil S.L."/>
            <person name="Magdelenat G."/>
            <person name="Matthews L."/>
            <person name="McCorrison J."/>
            <person name="Monaghan E.L."/>
            <person name="Mun J.H."/>
            <person name="Najar F.Z."/>
            <person name="Nicholson C."/>
            <person name="Noirot C."/>
            <person name="O'Bleness M."/>
            <person name="Paule C.R."/>
            <person name="Poulain J."/>
            <person name="Prion F."/>
            <person name="Qin B."/>
            <person name="Qu C."/>
            <person name="Retzel E.F."/>
            <person name="Riddle C."/>
            <person name="Sallet E."/>
            <person name="Samain S."/>
            <person name="Samson N."/>
            <person name="Sanders I."/>
            <person name="Saurat O."/>
            <person name="Scarpelli C."/>
            <person name="Schiex T."/>
            <person name="Segurens B."/>
            <person name="Severin A.J."/>
            <person name="Sherrier D.J."/>
            <person name="Shi R."/>
            <person name="Sims S."/>
            <person name="Singer S.R."/>
            <person name="Sinharoy S."/>
            <person name="Sterck L."/>
            <person name="Viollet A."/>
            <person name="Wang B.B."/>
            <person name="Wang K."/>
            <person name="Wang M."/>
            <person name="Wang X."/>
            <person name="Warfsmann J."/>
            <person name="Weissenbach J."/>
            <person name="White D.D."/>
            <person name="White J.D."/>
            <person name="Wiley G.B."/>
            <person name="Wincker P."/>
            <person name="Xing Y."/>
            <person name="Yang L."/>
            <person name="Yao Z."/>
            <person name="Ying F."/>
            <person name="Zhai J."/>
            <person name="Zhou L."/>
            <person name="Zuber A."/>
            <person name="Denarie J."/>
            <person name="Dixon R.A."/>
            <person name="May G.D."/>
            <person name="Schwartz D.C."/>
            <person name="Rogers J."/>
            <person name="Quetier F."/>
            <person name="Town C.D."/>
            <person name="Roe B.A."/>
        </authorList>
    </citation>
    <scope>NUCLEOTIDE SEQUENCE [LARGE SCALE GENOMIC DNA]</scope>
    <source>
        <strain evidence="1">A17</strain>
        <strain evidence="2 3">cv. Jemalong A17</strain>
    </source>
</reference>
<dbReference type="EnsemblPlants" id="AES67295">
    <property type="protein sequence ID" value="AES67295"/>
    <property type="gene ID" value="MTR_2g089020"/>
</dbReference>
<dbReference type="EMBL" id="CM001218">
    <property type="protein sequence ID" value="AES67295.1"/>
    <property type="molecule type" value="Genomic_DNA"/>
</dbReference>
<dbReference type="HOGENOM" id="CLU_2999469_0_0_1"/>
<dbReference type="AlphaFoldDB" id="G7IKM5"/>
<reference evidence="2" key="3">
    <citation type="submission" date="2015-04" db="UniProtKB">
        <authorList>
            <consortium name="EnsemblPlants"/>
        </authorList>
    </citation>
    <scope>IDENTIFICATION</scope>
    <source>
        <strain evidence="2">cv. Jemalong A17</strain>
    </source>
</reference>
<organism evidence="1 3">
    <name type="scientific">Medicago truncatula</name>
    <name type="common">Barrel medic</name>
    <name type="synonym">Medicago tribuloides</name>
    <dbReference type="NCBI Taxonomy" id="3880"/>
    <lineage>
        <taxon>Eukaryota</taxon>
        <taxon>Viridiplantae</taxon>
        <taxon>Streptophyta</taxon>
        <taxon>Embryophyta</taxon>
        <taxon>Tracheophyta</taxon>
        <taxon>Spermatophyta</taxon>
        <taxon>Magnoliopsida</taxon>
        <taxon>eudicotyledons</taxon>
        <taxon>Gunneridae</taxon>
        <taxon>Pentapetalae</taxon>
        <taxon>rosids</taxon>
        <taxon>fabids</taxon>
        <taxon>Fabales</taxon>
        <taxon>Fabaceae</taxon>
        <taxon>Papilionoideae</taxon>
        <taxon>50 kb inversion clade</taxon>
        <taxon>NPAAA clade</taxon>
        <taxon>Hologalegina</taxon>
        <taxon>IRL clade</taxon>
        <taxon>Trifolieae</taxon>
        <taxon>Medicago</taxon>
    </lineage>
</organism>
<evidence type="ECO:0000313" key="3">
    <source>
        <dbReference type="Proteomes" id="UP000002051"/>
    </source>
</evidence>
<gene>
    <name evidence="1" type="ordered locus">MTR_2g089020</name>
</gene>
<dbReference type="Proteomes" id="UP000002051">
    <property type="component" value="Chromosome 2"/>
</dbReference>
<evidence type="ECO:0000313" key="1">
    <source>
        <dbReference type="EMBL" id="AES67295.1"/>
    </source>
</evidence>
<name>G7IKM5_MEDTR</name>
<reference evidence="1 3" key="2">
    <citation type="journal article" date="2014" name="BMC Genomics">
        <title>An improved genome release (version Mt4.0) for the model legume Medicago truncatula.</title>
        <authorList>
            <person name="Tang H."/>
            <person name="Krishnakumar V."/>
            <person name="Bidwell S."/>
            <person name="Rosen B."/>
            <person name="Chan A."/>
            <person name="Zhou S."/>
            <person name="Gentzbittel L."/>
            <person name="Childs K.L."/>
            <person name="Yandell M."/>
            <person name="Gundlach H."/>
            <person name="Mayer K.F."/>
            <person name="Schwartz D.C."/>
            <person name="Town C.D."/>
        </authorList>
    </citation>
    <scope>GENOME REANNOTATION</scope>
    <source>
        <strain evidence="2 3">cv. Jemalong A17</strain>
    </source>
</reference>
<sequence>MTPILEKEHEKMNENHITSSSLLKKLNLVRENVKSLSNSVIKFCDQRICEEFHFFRH</sequence>
<keyword evidence="3" id="KW-1185">Reference proteome</keyword>
<protein>
    <submittedName>
        <fullName evidence="1 2">Uncharacterized protein</fullName>
    </submittedName>
</protein>
<accession>G7IKM5</accession>